<feature type="compositionally biased region" description="Low complexity" evidence="9">
    <location>
        <begin position="133"/>
        <end position="169"/>
    </location>
</feature>
<keyword evidence="12" id="KW-1185">Reference proteome</keyword>
<dbReference type="SMART" id="SM00184">
    <property type="entry name" value="RING"/>
    <property type="match status" value="1"/>
</dbReference>
<feature type="compositionally biased region" description="Low complexity" evidence="9">
    <location>
        <begin position="239"/>
        <end position="255"/>
    </location>
</feature>
<dbReference type="Proteomes" id="UP000646827">
    <property type="component" value="Unassembled WGS sequence"/>
</dbReference>
<dbReference type="GO" id="GO:0016020">
    <property type="term" value="C:membrane"/>
    <property type="evidence" value="ECO:0007669"/>
    <property type="project" value="UniProtKB-SubCell"/>
</dbReference>
<dbReference type="CDD" id="cd16454">
    <property type="entry name" value="RING-H2_PA-TM-RING"/>
    <property type="match status" value="1"/>
</dbReference>
<keyword evidence="5" id="KW-0862">Zinc</keyword>
<dbReference type="GO" id="GO:0008270">
    <property type="term" value="F:zinc ion binding"/>
    <property type="evidence" value="ECO:0007669"/>
    <property type="project" value="UniProtKB-KW"/>
</dbReference>
<keyword evidence="7" id="KW-0472">Membrane</keyword>
<dbReference type="SMART" id="SM00744">
    <property type="entry name" value="RINGv"/>
    <property type="match status" value="1"/>
</dbReference>
<protein>
    <recommendedName>
        <fullName evidence="10">RING-type domain-containing protein</fullName>
    </recommendedName>
</protein>
<dbReference type="PROSITE" id="PS50089">
    <property type="entry name" value="ZF_RING_2"/>
    <property type="match status" value="1"/>
</dbReference>
<evidence type="ECO:0000256" key="1">
    <source>
        <dbReference type="ARBA" id="ARBA00004167"/>
    </source>
</evidence>
<evidence type="ECO:0000256" key="2">
    <source>
        <dbReference type="ARBA" id="ARBA00022692"/>
    </source>
</evidence>
<dbReference type="AlphaFoldDB" id="A0A8H7SA46"/>
<evidence type="ECO:0000313" key="11">
    <source>
        <dbReference type="EMBL" id="KAG2224793.1"/>
    </source>
</evidence>
<feature type="region of interest" description="Disordered" evidence="9">
    <location>
        <begin position="65"/>
        <end position="95"/>
    </location>
</feature>
<feature type="region of interest" description="Disordered" evidence="9">
    <location>
        <begin position="235"/>
        <end position="320"/>
    </location>
</feature>
<name>A0A8H7SA46_9FUNG</name>
<feature type="region of interest" description="Disordered" evidence="9">
    <location>
        <begin position="129"/>
        <end position="192"/>
    </location>
</feature>
<feature type="region of interest" description="Disordered" evidence="9">
    <location>
        <begin position="1"/>
        <end position="48"/>
    </location>
</feature>
<dbReference type="FunFam" id="3.30.40.10:FF:000388">
    <property type="entry name" value="Putative RING zinc finger domain superfamily protein"/>
    <property type="match status" value="1"/>
</dbReference>
<feature type="compositionally biased region" description="Gly residues" evidence="9">
    <location>
        <begin position="285"/>
        <end position="294"/>
    </location>
</feature>
<comment type="caution">
    <text evidence="11">The sequence shown here is derived from an EMBL/GenBank/DDBJ whole genome shotgun (WGS) entry which is preliminary data.</text>
</comment>
<evidence type="ECO:0000313" key="12">
    <source>
        <dbReference type="Proteomes" id="UP000646827"/>
    </source>
</evidence>
<evidence type="ECO:0000256" key="5">
    <source>
        <dbReference type="ARBA" id="ARBA00022833"/>
    </source>
</evidence>
<keyword evidence="6" id="KW-1133">Transmembrane helix</keyword>
<dbReference type="InterPro" id="IPR011016">
    <property type="entry name" value="Znf_RING-CH"/>
</dbReference>
<feature type="compositionally biased region" description="Polar residues" evidence="9">
    <location>
        <begin position="81"/>
        <end position="95"/>
    </location>
</feature>
<sequence length="440" mass="49977">MNNNNSSPRRSARLCRPTTRYDPIERSGRNQRRRRRGNQPPPTEQRDLFNDATINNTIPTRILRRSRRLNPQQQPQQQQQIHTEQTTSHGLPVSPSSLLRNVLEAPSRVTGPAMLADVITQAVVNAYRDRRNNNNNNNNNTNNNNTSTTTIENNNNNTTNENNNNNNSNDLSVSTSTPVPAPAFDPSLLDITPDANSEENSFFRFVRLPLHVPSNDTSEIVMPMFIVGYRTQQEVTSTPPEHLQQPDQEQQTQEQVHILPPQTQLPQEETVVIGGAGEGQEEGRGGNGSGGGRGTLRRSQRIREIRRRQQQREDEERENNNNRRYTVSRWIIYFISGMDNPNYDDLVAAWQAEHRNTGLTIEQIHANAPQQPFSTQIANTLIGGSEQCHVCLEKFELLENVRVLPCQHGFHQECIDKWLMEAQNRCPLCRNAVVPLSSLL</sequence>
<evidence type="ECO:0000256" key="4">
    <source>
        <dbReference type="ARBA" id="ARBA00022771"/>
    </source>
</evidence>
<keyword evidence="3" id="KW-0479">Metal-binding</keyword>
<proteinExistence type="predicted"/>
<keyword evidence="4 8" id="KW-0863">Zinc-finger</keyword>
<evidence type="ECO:0000259" key="10">
    <source>
        <dbReference type="PROSITE" id="PS50089"/>
    </source>
</evidence>
<dbReference type="InterPro" id="IPR051653">
    <property type="entry name" value="E3_ligase_sorting_rcpt"/>
</dbReference>
<dbReference type="PANTHER" id="PTHR47168">
    <property type="entry name" value="RING ZINC FINGER DOMAIN SUPERFAMILY PROTEIN-RELATED"/>
    <property type="match status" value="1"/>
</dbReference>
<gene>
    <name evidence="11" type="ORF">INT45_005317</name>
</gene>
<dbReference type="InterPro" id="IPR001841">
    <property type="entry name" value="Znf_RING"/>
</dbReference>
<dbReference type="OrthoDB" id="8062037at2759"/>
<feature type="compositionally biased region" description="Low complexity" evidence="9">
    <location>
        <begin position="71"/>
        <end position="80"/>
    </location>
</feature>
<feature type="compositionally biased region" description="Basic residues" evidence="9">
    <location>
        <begin position="295"/>
        <end position="309"/>
    </location>
</feature>
<dbReference type="EMBL" id="JAEPRB010000037">
    <property type="protein sequence ID" value="KAG2224793.1"/>
    <property type="molecule type" value="Genomic_DNA"/>
</dbReference>
<dbReference type="SUPFAM" id="SSF57850">
    <property type="entry name" value="RING/U-box"/>
    <property type="match status" value="1"/>
</dbReference>
<evidence type="ECO:0000256" key="6">
    <source>
        <dbReference type="ARBA" id="ARBA00022989"/>
    </source>
</evidence>
<organism evidence="11 12">
    <name type="scientific">Circinella minor</name>
    <dbReference type="NCBI Taxonomy" id="1195481"/>
    <lineage>
        <taxon>Eukaryota</taxon>
        <taxon>Fungi</taxon>
        <taxon>Fungi incertae sedis</taxon>
        <taxon>Mucoromycota</taxon>
        <taxon>Mucoromycotina</taxon>
        <taxon>Mucoromycetes</taxon>
        <taxon>Mucorales</taxon>
        <taxon>Lichtheimiaceae</taxon>
        <taxon>Circinella</taxon>
    </lineage>
</organism>
<feature type="compositionally biased region" description="Basic and acidic residues" evidence="9">
    <location>
        <begin position="310"/>
        <end position="320"/>
    </location>
</feature>
<keyword evidence="2" id="KW-0812">Transmembrane</keyword>
<evidence type="ECO:0000256" key="7">
    <source>
        <dbReference type="ARBA" id="ARBA00023136"/>
    </source>
</evidence>
<dbReference type="Pfam" id="PF13639">
    <property type="entry name" value="zf-RING_2"/>
    <property type="match status" value="1"/>
</dbReference>
<accession>A0A8H7SA46</accession>
<evidence type="ECO:0000256" key="3">
    <source>
        <dbReference type="ARBA" id="ARBA00022723"/>
    </source>
</evidence>
<evidence type="ECO:0000256" key="8">
    <source>
        <dbReference type="PROSITE-ProRule" id="PRU00175"/>
    </source>
</evidence>
<dbReference type="PANTHER" id="PTHR47168:SF1">
    <property type="entry name" value="OS02G0798600 PROTEIN"/>
    <property type="match status" value="1"/>
</dbReference>
<dbReference type="Gene3D" id="3.30.40.10">
    <property type="entry name" value="Zinc/RING finger domain, C3HC4 (zinc finger)"/>
    <property type="match status" value="1"/>
</dbReference>
<evidence type="ECO:0000256" key="9">
    <source>
        <dbReference type="SAM" id="MobiDB-lite"/>
    </source>
</evidence>
<dbReference type="InterPro" id="IPR013083">
    <property type="entry name" value="Znf_RING/FYVE/PHD"/>
</dbReference>
<feature type="domain" description="RING-type" evidence="10">
    <location>
        <begin position="388"/>
        <end position="430"/>
    </location>
</feature>
<reference evidence="11 12" key="1">
    <citation type="submission" date="2020-12" db="EMBL/GenBank/DDBJ databases">
        <title>Metabolic potential, ecology and presence of endohyphal bacteria is reflected in genomic diversity of Mucoromycotina.</title>
        <authorList>
            <person name="Muszewska A."/>
            <person name="Okrasinska A."/>
            <person name="Steczkiewicz K."/>
            <person name="Drgas O."/>
            <person name="Orlowska M."/>
            <person name="Perlinska-Lenart U."/>
            <person name="Aleksandrzak-Piekarczyk T."/>
            <person name="Szatraj K."/>
            <person name="Zielenkiewicz U."/>
            <person name="Pilsyk S."/>
            <person name="Malc E."/>
            <person name="Mieczkowski P."/>
            <person name="Kruszewska J.S."/>
            <person name="Biernat P."/>
            <person name="Pawlowska J."/>
        </authorList>
    </citation>
    <scope>NUCLEOTIDE SEQUENCE [LARGE SCALE GENOMIC DNA]</scope>
    <source>
        <strain evidence="11 12">CBS 142.35</strain>
    </source>
</reference>
<comment type="subcellular location">
    <subcellularLocation>
        <location evidence="1">Membrane</location>
        <topology evidence="1">Single-pass membrane protein</topology>
    </subcellularLocation>
</comment>